<dbReference type="SUPFAM" id="SSF52540">
    <property type="entry name" value="P-loop containing nucleoside triphosphate hydrolases"/>
    <property type="match status" value="1"/>
</dbReference>
<protein>
    <submittedName>
        <fullName evidence="5">Transcriptional regulator</fullName>
    </submittedName>
</protein>
<proteinExistence type="predicted"/>
<dbReference type="EMBL" id="KB405095">
    <property type="protein sequence ID" value="EMF51710.1"/>
    <property type="molecule type" value="Genomic_DNA"/>
</dbReference>
<dbReference type="SUPFAM" id="SSF46894">
    <property type="entry name" value="C-terminal effector domain of the bipartite response regulators"/>
    <property type="match status" value="1"/>
</dbReference>
<keyword evidence="2" id="KW-0238">DNA-binding</keyword>
<keyword evidence="3" id="KW-0804">Transcription</keyword>
<evidence type="ECO:0000256" key="2">
    <source>
        <dbReference type="ARBA" id="ARBA00023125"/>
    </source>
</evidence>
<dbReference type="GO" id="GO:0006355">
    <property type="term" value="P:regulation of DNA-templated transcription"/>
    <property type="evidence" value="ECO:0007669"/>
    <property type="project" value="InterPro"/>
</dbReference>
<dbReference type="SUPFAM" id="SSF48452">
    <property type="entry name" value="TPR-like"/>
    <property type="match status" value="1"/>
</dbReference>
<feature type="domain" description="HTH luxR-type" evidence="4">
    <location>
        <begin position="838"/>
        <end position="903"/>
    </location>
</feature>
<dbReference type="InterPro" id="IPR027417">
    <property type="entry name" value="P-loop_NTPase"/>
</dbReference>
<dbReference type="InterPro" id="IPR036388">
    <property type="entry name" value="WH-like_DNA-bd_sf"/>
</dbReference>
<name>M3FFS5_9ACTN</name>
<reference evidence="6" key="1">
    <citation type="journal article" date="2013" name="Genome Announc.">
        <title>Draft Genome Sequence of Streptomyces bottropensis ATCC 25435, a Bottromycin-Producing Actinomycete.</title>
        <authorList>
            <person name="Zhang H."/>
            <person name="Zhou W."/>
            <person name="Zhuang Y."/>
            <person name="Liang X."/>
            <person name="Liu T."/>
        </authorList>
    </citation>
    <scope>NUCLEOTIDE SEQUENCE [LARGE SCALE GENOMIC DNA]</scope>
    <source>
        <strain evidence="6">ATCC 25435</strain>
    </source>
</reference>
<keyword evidence="1" id="KW-0805">Transcription regulation</keyword>
<dbReference type="PANTHER" id="PTHR44688:SF16">
    <property type="entry name" value="DNA-BINDING TRANSCRIPTIONAL ACTIVATOR DEVR_DOSR"/>
    <property type="match status" value="1"/>
</dbReference>
<accession>M3FFS5</accession>
<dbReference type="PANTHER" id="PTHR44688">
    <property type="entry name" value="DNA-BINDING TRANSCRIPTIONAL ACTIVATOR DEVR_DOSR"/>
    <property type="match status" value="1"/>
</dbReference>
<dbReference type="GO" id="GO:0003677">
    <property type="term" value="F:DNA binding"/>
    <property type="evidence" value="ECO:0007669"/>
    <property type="project" value="UniProtKB-KW"/>
</dbReference>
<dbReference type="InterPro" id="IPR011990">
    <property type="entry name" value="TPR-like_helical_dom_sf"/>
</dbReference>
<evidence type="ECO:0000313" key="5">
    <source>
        <dbReference type="EMBL" id="EMF51710.1"/>
    </source>
</evidence>
<dbReference type="Gene3D" id="1.25.40.10">
    <property type="entry name" value="Tetratricopeptide repeat domain"/>
    <property type="match status" value="1"/>
</dbReference>
<dbReference type="Proteomes" id="UP000030760">
    <property type="component" value="Unassembled WGS sequence"/>
</dbReference>
<sequence>MLFSARDDKLQLMKSLLEECARGTATTVVLEGGVGCGKTDLVDGFAHYAAETGATVLTAGDIGGLPVTWTENTAPAGSPSDDEPPQWDDLIAKLAETSPVVVCFDRPGDREAPHWRRLLEATRRRLRKSPVMLVITLLPFGGGCEGEVHCDLLRQPNLHRIRLGLLDREQTAELCAHLHGARPDDAVRDALHTVSGGSPLLVRALAEELDMRTPAGPGTPWPSPRGLYAQVAVDCVRHSGPLAEEVALGMAALREFSDLPALAAVLPLDATEIVRGMDRLRAAGLVDGWRLRHPVMDAVVLEQAGRERRAGILLRAAERLRERGVGARVTARYLLEVGRVTEPWQSATLQRAADEALAVDDARFADACVELAQEFTTDCWERARLALKRSVVLLRTEPWRVEQQYPEKTGWPQCAHGPGDCPARTVLTALLLIGCGRLEEGRTLLRGVAPLAFDRGEEGHQPEHFNEGWPWFFCLTPGVPDAWSLRMSSERTACGEDHDTGGRVSADGVRINVCVNHHHLRARAVHTIEEHLGSWTLGDTTLALIVPELRHLIAAGRPDLADAWCEHFGREAAERGVEGWRQMFIALRAESALAQGRLAEAETYAREVVDLGGEAPSHWLCGGVLTVLITVCTASGQYEEAVRLLDRPVPDGFFRSVYGLDYLRARGRFLLAVGRPHLALSDFLAVGRYTERWELSLRPRPTWRIDAAEAWLALGNVREAELLLATHEAAGIEDALVTGLWLRVSAQLAEACERPGLLTRAAEQLKASGDSVELARVLVDLAEAYRDLDQSARSDLTLRKAQQLTEECGAGPLRERIALLGLVEGCSVLRPPGGALRLQAPAAKLSDSERRVAVLAARGMTNREISTELFITVSTVEQHLTRVYKKLDITSRQELPLHMELGLPESA</sequence>
<dbReference type="Pfam" id="PF00196">
    <property type="entry name" value="GerE"/>
    <property type="match status" value="1"/>
</dbReference>
<dbReference type="PROSITE" id="PS00622">
    <property type="entry name" value="HTH_LUXR_1"/>
    <property type="match status" value="1"/>
</dbReference>
<dbReference type="PRINTS" id="PR00038">
    <property type="entry name" value="HTHLUXR"/>
</dbReference>
<dbReference type="InterPro" id="IPR016032">
    <property type="entry name" value="Sig_transdc_resp-reg_C-effctor"/>
</dbReference>
<evidence type="ECO:0000259" key="4">
    <source>
        <dbReference type="PROSITE" id="PS50043"/>
    </source>
</evidence>
<dbReference type="CDD" id="cd06170">
    <property type="entry name" value="LuxR_C_like"/>
    <property type="match status" value="1"/>
</dbReference>
<evidence type="ECO:0000256" key="1">
    <source>
        <dbReference type="ARBA" id="ARBA00023015"/>
    </source>
</evidence>
<evidence type="ECO:0000313" key="6">
    <source>
        <dbReference type="Proteomes" id="UP000030760"/>
    </source>
</evidence>
<evidence type="ECO:0000256" key="3">
    <source>
        <dbReference type="ARBA" id="ARBA00023163"/>
    </source>
</evidence>
<organism evidence="5 6">
    <name type="scientific">Streptomyces bottropensis ATCC 25435</name>
    <dbReference type="NCBI Taxonomy" id="1054862"/>
    <lineage>
        <taxon>Bacteria</taxon>
        <taxon>Bacillati</taxon>
        <taxon>Actinomycetota</taxon>
        <taxon>Actinomycetes</taxon>
        <taxon>Kitasatosporales</taxon>
        <taxon>Streptomycetaceae</taxon>
        <taxon>Streptomyces</taxon>
    </lineage>
</organism>
<dbReference type="InterPro" id="IPR000792">
    <property type="entry name" value="Tscrpt_reg_LuxR_C"/>
</dbReference>
<dbReference type="AlphaFoldDB" id="M3FFS5"/>
<gene>
    <name evidence="5" type="ORF">SBD_6232</name>
</gene>
<dbReference type="Gene3D" id="1.10.10.10">
    <property type="entry name" value="Winged helix-like DNA-binding domain superfamily/Winged helix DNA-binding domain"/>
    <property type="match status" value="1"/>
</dbReference>
<dbReference type="PROSITE" id="PS50043">
    <property type="entry name" value="HTH_LUXR_2"/>
    <property type="match status" value="1"/>
</dbReference>
<dbReference type="SMART" id="SM00421">
    <property type="entry name" value="HTH_LUXR"/>
    <property type="match status" value="1"/>
</dbReference>